<dbReference type="SUPFAM" id="SSF53955">
    <property type="entry name" value="Lysozyme-like"/>
    <property type="match status" value="1"/>
</dbReference>
<feature type="signal peptide" evidence="1">
    <location>
        <begin position="1"/>
        <end position="16"/>
    </location>
</feature>
<accession>A0ABR1WL27</accession>
<dbReference type="RefSeq" id="XP_066668720.1">
    <property type="nucleotide sequence ID" value="XM_066809797.1"/>
</dbReference>
<reference evidence="2 3" key="1">
    <citation type="submission" date="2023-01" db="EMBL/GenBank/DDBJ databases">
        <title>Analysis of 21 Apiospora genomes using comparative genomics revels a genus with tremendous synthesis potential of carbohydrate active enzymes and secondary metabolites.</title>
        <authorList>
            <person name="Sorensen T."/>
        </authorList>
    </citation>
    <scope>NUCLEOTIDE SEQUENCE [LARGE SCALE GENOMIC DNA]</scope>
    <source>
        <strain evidence="2 3">CBS 114990</strain>
    </source>
</reference>
<evidence type="ECO:0008006" key="4">
    <source>
        <dbReference type="Google" id="ProtNLM"/>
    </source>
</evidence>
<dbReference type="Proteomes" id="UP001433268">
    <property type="component" value="Unassembled WGS sequence"/>
</dbReference>
<dbReference type="InterPro" id="IPR023346">
    <property type="entry name" value="Lysozyme-like_dom_sf"/>
</dbReference>
<dbReference type="Gene3D" id="1.10.530.10">
    <property type="match status" value="1"/>
</dbReference>
<name>A0ABR1WL27_9PEZI</name>
<proteinExistence type="predicted"/>
<sequence>MYASKLLLFVTAAVSASPLGSIVQERSDNDLAARAAPKFYSGPYTSFPGKNTWKSFDALWKANVPSMKAKGDTASDVDRIKSALQSVGKQHNIEPRVLLAIMMQESHGDVGAKTTISQPDGLSTGGLFQCWNCPGFNGKHGLTQQQITSMVEGGAKHFQENLAHRGGCMEPKCVYPALREYNSGANAVNLNNLSDAPNATPSYVSDVVQRLGAGSTKCLRPPRRGVSMASGSAFSWWKAARRIYM</sequence>
<evidence type="ECO:0000313" key="2">
    <source>
        <dbReference type="EMBL" id="KAK8084211.1"/>
    </source>
</evidence>
<evidence type="ECO:0000313" key="3">
    <source>
        <dbReference type="Proteomes" id="UP001433268"/>
    </source>
</evidence>
<keyword evidence="1" id="KW-0732">Signal</keyword>
<protein>
    <recommendedName>
        <fullName evidence="4">Transglycosylase SLT domain-containing protein</fullName>
    </recommendedName>
</protein>
<comment type="caution">
    <text evidence="2">The sequence shown here is derived from an EMBL/GenBank/DDBJ whole genome shotgun (WGS) entry which is preliminary data.</text>
</comment>
<dbReference type="EMBL" id="JAQQWN010000005">
    <property type="protein sequence ID" value="KAK8084211.1"/>
    <property type="molecule type" value="Genomic_DNA"/>
</dbReference>
<gene>
    <name evidence="2" type="ORF">PG997_005482</name>
</gene>
<dbReference type="GeneID" id="92042857"/>
<feature type="chain" id="PRO_5045044026" description="Transglycosylase SLT domain-containing protein" evidence="1">
    <location>
        <begin position="17"/>
        <end position="245"/>
    </location>
</feature>
<organism evidence="2 3">
    <name type="scientific">Apiospora hydei</name>
    <dbReference type="NCBI Taxonomy" id="1337664"/>
    <lineage>
        <taxon>Eukaryota</taxon>
        <taxon>Fungi</taxon>
        <taxon>Dikarya</taxon>
        <taxon>Ascomycota</taxon>
        <taxon>Pezizomycotina</taxon>
        <taxon>Sordariomycetes</taxon>
        <taxon>Xylariomycetidae</taxon>
        <taxon>Amphisphaeriales</taxon>
        <taxon>Apiosporaceae</taxon>
        <taxon>Apiospora</taxon>
    </lineage>
</organism>
<evidence type="ECO:0000256" key="1">
    <source>
        <dbReference type="SAM" id="SignalP"/>
    </source>
</evidence>
<keyword evidence="3" id="KW-1185">Reference proteome</keyword>